<dbReference type="InterPro" id="IPR018247">
    <property type="entry name" value="EF_Hand_1_Ca_BS"/>
</dbReference>
<evidence type="ECO:0000313" key="3">
    <source>
        <dbReference type="EMBL" id="CAH1267248.1"/>
    </source>
</evidence>
<dbReference type="PROSITE" id="PS00018">
    <property type="entry name" value="EF_HAND_1"/>
    <property type="match status" value="2"/>
</dbReference>
<feature type="domain" description="EF-hand" evidence="2">
    <location>
        <begin position="67"/>
        <end position="102"/>
    </location>
</feature>
<organism evidence="3 4">
    <name type="scientific">Branchiostoma lanceolatum</name>
    <name type="common">Common lancelet</name>
    <name type="synonym">Amphioxus lanceolatum</name>
    <dbReference type="NCBI Taxonomy" id="7740"/>
    <lineage>
        <taxon>Eukaryota</taxon>
        <taxon>Metazoa</taxon>
        <taxon>Chordata</taxon>
        <taxon>Cephalochordata</taxon>
        <taxon>Leptocardii</taxon>
        <taxon>Amphioxiformes</taxon>
        <taxon>Branchiostomatidae</taxon>
        <taxon>Branchiostoma</taxon>
    </lineage>
</organism>
<dbReference type="PROSITE" id="PS50222">
    <property type="entry name" value="EF_HAND_2"/>
    <property type="match status" value="2"/>
</dbReference>
<dbReference type="Pfam" id="PF13202">
    <property type="entry name" value="EF-hand_5"/>
    <property type="match status" value="1"/>
</dbReference>
<evidence type="ECO:0000313" key="4">
    <source>
        <dbReference type="Proteomes" id="UP000838412"/>
    </source>
</evidence>
<name>A0A8K0A107_BRALA</name>
<dbReference type="GO" id="GO:0005509">
    <property type="term" value="F:calcium ion binding"/>
    <property type="evidence" value="ECO:0007669"/>
    <property type="project" value="InterPro"/>
</dbReference>
<evidence type="ECO:0000256" key="1">
    <source>
        <dbReference type="ARBA" id="ARBA00022837"/>
    </source>
</evidence>
<dbReference type="OMA" id="GMEPWWT"/>
<sequence>MADSVFSKYDKNGDGTISCVELYDALKELLGMEPWWTLFQRVRSKADANRDGKLTKEEFCNVAAIFEEIKALKAVFGEMDQDRSGTMSFEEMREKAVTFYTTHADKYDGKRAMHVMNHYAGDKKKGMMEEEFLDIMFKDSC</sequence>
<dbReference type="SUPFAM" id="SSF47473">
    <property type="entry name" value="EF-hand"/>
    <property type="match status" value="1"/>
</dbReference>
<dbReference type="Gene3D" id="1.10.238.10">
    <property type="entry name" value="EF-hand"/>
    <property type="match status" value="1"/>
</dbReference>
<dbReference type="AlphaFoldDB" id="A0A8K0A107"/>
<gene>
    <name evidence="3" type="primary">SLC25A24</name>
    <name evidence="3" type="ORF">BLAG_LOCUS20676</name>
</gene>
<dbReference type="Proteomes" id="UP000838412">
    <property type="component" value="Chromosome 6"/>
</dbReference>
<accession>A0A8K0A107</accession>
<proteinExistence type="predicted"/>
<dbReference type="InterPro" id="IPR002048">
    <property type="entry name" value="EF_hand_dom"/>
</dbReference>
<dbReference type="OrthoDB" id="26525at2759"/>
<dbReference type="Pfam" id="PF13499">
    <property type="entry name" value="EF-hand_7"/>
    <property type="match status" value="1"/>
</dbReference>
<keyword evidence="1" id="KW-0106">Calcium</keyword>
<protein>
    <submittedName>
        <fullName evidence="3">SLC25A24 protein</fullName>
    </submittedName>
</protein>
<keyword evidence="4" id="KW-1185">Reference proteome</keyword>
<dbReference type="SMART" id="SM00054">
    <property type="entry name" value="EFh"/>
    <property type="match status" value="3"/>
</dbReference>
<feature type="domain" description="EF-hand" evidence="2">
    <location>
        <begin position="1"/>
        <end position="32"/>
    </location>
</feature>
<reference evidence="3" key="1">
    <citation type="submission" date="2022-01" db="EMBL/GenBank/DDBJ databases">
        <authorList>
            <person name="Braso-Vives M."/>
        </authorList>
    </citation>
    <scope>NUCLEOTIDE SEQUENCE</scope>
</reference>
<evidence type="ECO:0000259" key="2">
    <source>
        <dbReference type="PROSITE" id="PS50222"/>
    </source>
</evidence>
<dbReference type="EMBL" id="OV696691">
    <property type="protein sequence ID" value="CAH1267248.1"/>
    <property type="molecule type" value="Genomic_DNA"/>
</dbReference>
<dbReference type="InterPro" id="IPR011992">
    <property type="entry name" value="EF-hand-dom_pair"/>
</dbReference>